<dbReference type="Proteomes" id="UP000678393">
    <property type="component" value="Unassembled WGS sequence"/>
</dbReference>
<reference evidence="2" key="1">
    <citation type="submission" date="2021-04" db="EMBL/GenBank/DDBJ databases">
        <authorList>
            <consortium name="Molecular Ecology Group"/>
        </authorList>
    </citation>
    <scope>NUCLEOTIDE SEQUENCE</scope>
</reference>
<comment type="caution">
    <text evidence="2">The sequence shown here is derived from an EMBL/GenBank/DDBJ whole genome shotgun (WGS) entry which is preliminary data.</text>
</comment>
<dbReference type="EMBL" id="CAJHNH020002694">
    <property type="protein sequence ID" value="CAG5127479.1"/>
    <property type="molecule type" value="Genomic_DNA"/>
</dbReference>
<organism evidence="2 3">
    <name type="scientific">Candidula unifasciata</name>
    <dbReference type="NCBI Taxonomy" id="100452"/>
    <lineage>
        <taxon>Eukaryota</taxon>
        <taxon>Metazoa</taxon>
        <taxon>Spiralia</taxon>
        <taxon>Lophotrochozoa</taxon>
        <taxon>Mollusca</taxon>
        <taxon>Gastropoda</taxon>
        <taxon>Heterobranchia</taxon>
        <taxon>Euthyneura</taxon>
        <taxon>Panpulmonata</taxon>
        <taxon>Eupulmonata</taxon>
        <taxon>Stylommatophora</taxon>
        <taxon>Helicina</taxon>
        <taxon>Helicoidea</taxon>
        <taxon>Geomitridae</taxon>
        <taxon>Candidula</taxon>
    </lineage>
</organism>
<keyword evidence="1" id="KW-0812">Transmembrane</keyword>
<name>A0A8S3ZE15_9EUPU</name>
<gene>
    <name evidence="2" type="ORF">CUNI_LOCUS13037</name>
</gene>
<sequence length="281" mass="29968">GTANQITPEQISYENITDAADPAYFNVQCRLNLPALKLSKGSHQFGVFVYPNVTGRDSDSIYGVNSDLTYPQSVAYPSVELDSCPETYVVEGNEFSCTCRETVNVFIPANTTLVYGSASVTNGAVGSVTGTFTANRTTTELGCQAKLRDGTSVVVTHKLLVASQSVQSTSDVNVAGVAGGAVAAVLAAVATATVIVVVRRKGLKKCWLKRNRDNESIQPSEYMQVSPSHFGSQGAAAGSVTNDHQYDEISIISSREASFFTPQPFPASRNLTNQYENVISD</sequence>
<protein>
    <submittedName>
        <fullName evidence="2">Uncharacterized protein</fullName>
    </submittedName>
</protein>
<evidence type="ECO:0000313" key="3">
    <source>
        <dbReference type="Proteomes" id="UP000678393"/>
    </source>
</evidence>
<evidence type="ECO:0000256" key="1">
    <source>
        <dbReference type="SAM" id="Phobius"/>
    </source>
</evidence>
<proteinExistence type="predicted"/>
<feature type="non-terminal residue" evidence="2">
    <location>
        <position position="1"/>
    </location>
</feature>
<feature type="transmembrane region" description="Helical" evidence="1">
    <location>
        <begin position="174"/>
        <end position="198"/>
    </location>
</feature>
<evidence type="ECO:0000313" key="2">
    <source>
        <dbReference type="EMBL" id="CAG5127479.1"/>
    </source>
</evidence>
<keyword evidence="3" id="KW-1185">Reference proteome</keyword>
<keyword evidence="1" id="KW-1133">Transmembrane helix</keyword>
<keyword evidence="1" id="KW-0472">Membrane</keyword>
<dbReference type="AlphaFoldDB" id="A0A8S3ZE15"/>
<accession>A0A8S3ZE15</accession>